<feature type="compositionally biased region" description="Polar residues" evidence="2">
    <location>
        <begin position="469"/>
        <end position="482"/>
    </location>
</feature>
<dbReference type="GO" id="GO:0016556">
    <property type="term" value="P:mRNA modification"/>
    <property type="evidence" value="ECO:0007669"/>
    <property type="project" value="InterPro"/>
</dbReference>
<protein>
    <recommendedName>
        <fullName evidence="3">C3H1-type domain-containing protein</fullName>
    </recommendedName>
</protein>
<sequence length="871" mass="98614">MTKRKNEKSGSRQSVFERLGGKSSSKTIVYCSAWLKTGTCPNGKSCKYVSSHINLSGSGTSGHNFKSKMKPHSSGKNKDRSGGSPAWDNWDQADLEYADEKVLEKRLELLRRELLNAEGKTETHSSSRTKHHSRSKHKVVEKKRKASTSSSSSSSSSSQSSSSSSSSSSEEEAQSSARFKHAKPRQSPSSSPSPTKHKPRSFQKHNKEKRVASPEKKARNPKAFGTSKGFQKSSPVKGRHRTPPPKRKASPVKQSRTQQVTKKDKGRSAYSPPPHKRDRKSHSPAPRRANDKKPHPRTPPHRMDNRRKSPPVRGGDNRRTGNTVARKSPPLRRNIDNRNADRGKQQQQQQKNVKGRFDKNNKDDNRRNVSHDKRDDDRMRERIRVEVKRDIRRESPSRDKKREIDNRRDKDRDIKTRQDRERMNEMRRHKEPDRFSKTSRSDPQGKQSSHPPGRDVREGRDDRRPPPSNIHSHPRNVNSARTPAQGRILDRILERKQYLTGDREKEKDRPDKGLRDRGLDRVHSEHRSRAGSREGGYEPTNSGPRGRDEPTRFPSDERSPSLRHPDDRRPWVDTRRGGSYDEGEEEWEGRKWGGRGANRRTGAEWDRNKDWGPGEWNDGLEWPTSGRPGPPRPGRGGASKREMKEGRSGEDLEEVLSDISDDADEILNRDEEAIGSESPMSDDEPDFKMSTLICGPMQDPLTQRLLADDFDLDFEDASDEDLETKAATIGDALGVDWASLVQFVPQETKPQNLSQEETGSAKKRWEPAQIFARLGLSDTMAGRETVDRIKAKYGLDGSSNSGDTQQDLDSAPVLLHSMPGIHCALRDKIKARRQMFDPLRRALHARHDLSIRKQVAGFPVSLLSQTAAIAS</sequence>
<feature type="compositionally biased region" description="Basic residues" evidence="2">
    <location>
        <begin position="127"/>
        <end position="146"/>
    </location>
</feature>
<evidence type="ECO:0000259" key="3">
    <source>
        <dbReference type="PROSITE" id="PS50103"/>
    </source>
</evidence>
<feature type="compositionally biased region" description="Basic and acidic residues" evidence="2">
    <location>
        <begin position="639"/>
        <end position="650"/>
    </location>
</feature>
<dbReference type="EMBL" id="HBUF01006403">
    <property type="protein sequence ID" value="CAG6607064.1"/>
    <property type="molecule type" value="Transcribed_RNA"/>
</dbReference>
<dbReference type="AlphaFoldDB" id="A0A8D8LAH1"/>
<dbReference type="GO" id="GO:0036396">
    <property type="term" value="C:RNA N6-methyladenosine methyltransferase complex"/>
    <property type="evidence" value="ECO:0007669"/>
    <property type="project" value="InterPro"/>
</dbReference>
<feature type="compositionally biased region" description="Acidic residues" evidence="2">
    <location>
        <begin position="651"/>
        <end position="663"/>
    </location>
</feature>
<proteinExistence type="predicted"/>
<feature type="region of interest" description="Disordered" evidence="2">
    <location>
        <begin position="57"/>
        <end position="90"/>
    </location>
</feature>
<feature type="compositionally biased region" description="Basic and acidic residues" evidence="2">
    <location>
        <begin position="545"/>
        <end position="579"/>
    </location>
</feature>
<dbReference type="PANTHER" id="PTHR38563">
    <property type="entry name" value="FL(2)D-ASSOCIATED COMPLEX COMPONENT"/>
    <property type="match status" value="1"/>
</dbReference>
<feature type="compositionally biased region" description="Basic and acidic residues" evidence="2">
    <location>
        <begin position="333"/>
        <end position="344"/>
    </location>
</feature>
<dbReference type="GO" id="GO:0008270">
    <property type="term" value="F:zinc ion binding"/>
    <property type="evidence" value="ECO:0007669"/>
    <property type="project" value="UniProtKB-KW"/>
</dbReference>
<dbReference type="InterPro" id="IPR000571">
    <property type="entry name" value="Znf_CCCH"/>
</dbReference>
<evidence type="ECO:0000313" key="4">
    <source>
        <dbReference type="EMBL" id="CAG6607064.1"/>
    </source>
</evidence>
<evidence type="ECO:0000256" key="2">
    <source>
        <dbReference type="SAM" id="MobiDB-lite"/>
    </source>
</evidence>
<reference evidence="4" key="1">
    <citation type="submission" date="2021-05" db="EMBL/GenBank/DDBJ databases">
        <authorList>
            <person name="Alioto T."/>
            <person name="Alioto T."/>
            <person name="Gomez Garrido J."/>
        </authorList>
    </citation>
    <scope>NUCLEOTIDE SEQUENCE</scope>
</reference>
<feature type="compositionally biased region" description="Polar residues" evidence="2">
    <location>
        <begin position="441"/>
        <end position="450"/>
    </location>
</feature>
<feature type="compositionally biased region" description="Basic and acidic residues" evidence="2">
    <location>
        <begin position="355"/>
        <end position="440"/>
    </location>
</feature>
<feature type="compositionally biased region" description="Basic residues" evidence="2">
    <location>
        <begin position="195"/>
        <end position="208"/>
    </location>
</feature>
<feature type="compositionally biased region" description="Basic and acidic residues" evidence="2">
    <location>
        <begin position="209"/>
        <end position="218"/>
    </location>
</feature>
<feature type="region of interest" description="Disordered" evidence="2">
    <location>
        <begin position="118"/>
        <end position="663"/>
    </location>
</feature>
<feature type="zinc finger region" description="C3H1-type" evidence="1">
    <location>
        <begin position="25"/>
        <end position="55"/>
    </location>
</feature>
<keyword evidence="1" id="KW-0863">Zinc-finger</keyword>
<feature type="compositionally biased region" description="Basic and acidic residues" evidence="2">
    <location>
        <begin position="452"/>
        <end position="465"/>
    </location>
</feature>
<name>A0A8D8LAH1_9HEMI</name>
<keyword evidence="1" id="KW-0862">Zinc</keyword>
<dbReference type="PANTHER" id="PTHR38563:SF1">
    <property type="entry name" value="FL(2)D-ASSOCIATED COMPLEX COMPONENT"/>
    <property type="match status" value="1"/>
</dbReference>
<evidence type="ECO:0000256" key="1">
    <source>
        <dbReference type="PROSITE-ProRule" id="PRU00723"/>
    </source>
</evidence>
<organism evidence="4">
    <name type="scientific">Cacopsylla melanoneura</name>
    <dbReference type="NCBI Taxonomy" id="428564"/>
    <lineage>
        <taxon>Eukaryota</taxon>
        <taxon>Metazoa</taxon>
        <taxon>Ecdysozoa</taxon>
        <taxon>Arthropoda</taxon>
        <taxon>Hexapoda</taxon>
        <taxon>Insecta</taxon>
        <taxon>Pterygota</taxon>
        <taxon>Neoptera</taxon>
        <taxon>Paraneoptera</taxon>
        <taxon>Hemiptera</taxon>
        <taxon>Sternorrhyncha</taxon>
        <taxon>Psylloidea</taxon>
        <taxon>Psyllidae</taxon>
        <taxon>Psyllinae</taxon>
        <taxon>Cacopsylla</taxon>
    </lineage>
</organism>
<feature type="compositionally biased region" description="Low complexity" evidence="2">
    <location>
        <begin position="147"/>
        <end position="168"/>
    </location>
</feature>
<dbReference type="InterPro" id="IPR040427">
    <property type="entry name" value="Flacc"/>
</dbReference>
<feature type="region of interest" description="Disordered" evidence="2">
    <location>
        <begin position="1"/>
        <end position="23"/>
    </location>
</feature>
<dbReference type="PROSITE" id="PS50103">
    <property type="entry name" value="ZF_C3H1"/>
    <property type="match status" value="1"/>
</dbReference>
<feature type="compositionally biased region" description="Basic and acidic residues" evidence="2">
    <location>
        <begin position="601"/>
        <end position="612"/>
    </location>
</feature>
<feature type="domain" description="C3H1-type" evidence="3">
    <location>
        <begin position="25"/>
        <end position="55"/>
    </location>
</feature>
<dbReference type="Pfam" id="PF00642">
    <property type="entry name" value="zf-CCCH"/>
    <property type="match status" value="1"/>
</dbReference>
<accession>A0A8D8LAH1</accession>
<feature type="compositionally biased region" description="Basic residues" evidence="2">
    <location>
        <begin position="237"/>
        <end position="250"/>
    </location>
</feature>
<keyword evidence="1" id="KW-0479">Metal-binding</keyword>
<feature type="compositionally biased region" description="Basic residues" evidence="2">
    <location>
        <begin position="65"/>
        <end position="75"/>
    </location>
</feature>
<feature type="compositionally biased region" description="Basic and acidic residues" evidence="2">
    <location>
        <begin position="488"/>
        <end position="536"/>
    </location>
</feature>